<dbReference type="PROSITE" id="PS00107">
    <property type="entry name" value="PROTEIN_KINASE_ATP"/>
    <property type="match status" value="1"/>
</dbReference>
<dbReference type="EMBL" id="KZ613497">
    <property type="protein sequence ID" value="PMD17813.1"/>
    <property type="molecule type" value="Genomic_DNA"/>
</dbReference>
<proteinExistence type="predicted"/>
<dbReference type="GO" id="GO:0005634">
    <property type="term" value="C:nucleus"/>
    <property type="evidence" value="ECO:0007669"/>
    <property type="project" value="TreeGrafter"/>
</dbReference>
<keyword evidence="1" id="KW-0547">Nucleotide-binding</keyword>
<dbReference type="InterPro" id="IPR011009">
    <property type="entry name" value="Kinase-like_dom_sf"/>
</dbReference>
<dbReference type="AlphaFoldDB" id="A0A2J6PUV7"/>
<dbReference type="Gene3D" id="1.10.510.10">
    <property type="entry name" value="Transferase(Phosphotransferase) domain 1"/>
    <property type="match status" value="1"/>
</dbReference>
<keyword evidence="1" id="KW-0067">ATP-binding</keyword>
<evidence type="ECO:0000256" key="1">
    <source>
        <dbReference type="PROSITE-ProRule" id="PRU10141"/>
    </source>
</evidence>
<keyword evidence="3" id="KW-0808">Transferase</keyword>
<keyword evidence="4" id="KW-1185">Reference proteome</keyword>
<gene>
    <name evidence="3" type="ORF">NA56DRAFT_751850</name>
</gene>
<feature type="binding site" evidence="1">
    <location>
        <position position="117"/>
    </location>
    <ligand>
        <name>ATP</name>
        <dbReference type="ChEBI" id="CHEBI:30616"/>
    </ligand>
</feature>
<dbReference type="InterPro" id="IPR000719">
    <property type="entry name" value="Prot_kinase_dom"/>
</dbReference>
<dbReference type="PROSITE" id="PS50011">
    <property type="entry name" value="PROTEIN_KINASE_DOM"/>
    <property type="match status" value="1"/>
</dbReference>
<dbReference type="PANTHER" id="PTHR44167">
    <property type="entry name" value="OVARIAN-SPECIFIC SERINE/THREONINE-PROTEIN KINASE LOK-RELATED"/>
    <property type="match status" value="1"/>
</dbReference>
<dbReference type="SMART" id="SM00220">
    <property type="entry name" value="S_TKc"/>
    <property type="match status" value="1"/>
</dbReference>
<sequence>MSVRIVNSRRPKIMIDTEEFDEGSRGFTSRRHLISFGKLSYDMELVTLDEEKYQRNLRIYFTHYLRRPVPPPDISAFPSPWDLIFNNWIVKGTVGKGAFGSVNAAKHRLSGETAAAKCLVRNTKTWPTAAAEIDILKVLPRHERLLRICHVEYERGERWLTGPQDEEDERHGFTARPERITLIFQPYARFNLQEYQDRLPHKMRLLAFQQILDGLKVLHSNGFIHRDIKPANIGIVFLSPDVNIEIVILNYGQTVYASTCNQAQGVAGTPSYRAPEMEDQDYGSAVDIWACGIIGLQLFVVDKHISLVKAADEKDSMIREVALLGQEPAASPKQLLSQLLAWDPAERISADQALSHSCFSSLPISDRRSGSLAAGAGHKRSLE</sequence>
<dbReference type="GO" id="GO:0004674">
    <property type="term" value="F:protein serine/threonine kinase activity"/>
    <property type="evidence" value="ECO:0007669"/>
    <property type="project" value="TreeGrafter"/>
</dbReference>
<dbReference type="Proteomes" id="UP000235672">
    <property type="component" value="Unassembled WGS sequence"/>
</dbReference>
<dbReference type="GO" id="GO:0044773">
    <property type="term" value="P:mitotic DNA damage checkpoint signaling"/>
    <property type="evidence" value="ECO:0007669"/>
    <property type="project" value="TreeGrafter"/>
</dbReference>
<feature type="domain" description="Protein kinase" evidence="2">
    <location>
        <begin position="88"/>
        <end position="359"/>
    </location>
</feature>
<reference evidence="3 4" key="1">
    <citation type="submission" date="2016-05" db="EMBL/GenBank/DDBJ databases">
        <title>A degradative enzymes factory behind the ericoid mycorrhizal symbiosis.</title>
        <authorList>
            <consortium name="DOE Joint Genome Institute"/>
            <person name="Martino E."/>
            <person name="Morin E."/>
            <person name="Grelet G."/>
            <person name="Kuo A."/>
            <person name="Kohler A."/>
            <person name="Daghino S."/>
            <person name="Barry K."/>
            <person name="Choi C."/>
            <person name="Cichocki N."/>
            <person name="Clum A."/>
            <person name="Copeland A."/>
            <person name="Hainaut M."/>
            <person name="Haridas S."/>
            <person name="Labutti K."/>
            <person name="Lindquist E."/>
            <person name="Lipzen A."/>
            <person name="Khouja H.-R."/>
            <person name="Murat C."/>
            <person name="Ohm R."/>
            <person name="Olson A."/>
            <person name="Spatafora J."/>
            <person name="Veneault-Fourrey C."/>
            <person name="Henrissat B."/>
            <person name="Grigoriev I."/>
            <person name="Martin F."/>
            <person name="Perotto S."/>
        </authorList>
    </citation>
    <scope>NUCLEOTIDE SEQUENCE [LARGE SCALE GENOMIC DNA]</scope>
    <source>
        <strain evidence="3 4">UAMH 7357</strain>
    </source>
</reference>
<dbReference type="PANTHER" id="PTHR44167:SF30">
    <property type="entry name" value="PHOSPHORYLASE KINASE"/>
    <property type="match status" value="1"/>
</dbReference>
<dbReference type="Pfam" id="PF00069">
    <property type="entry name" value="Pkinase"/>
    <property type="match status" value="1"/>
</dbReference>
<protein>
    <submittedName>
        <fullName evidence="3">Kinase-like protein</fullName>
    </submittedName>
</protein>
<name>A0A2J6PUV7_9HELO</name>
<dbReference type="InterPro" id="IPR017441">
    <property type="entry name" value="Protein_kinase_ATP_BS"/>
</dbReference>
<dbReference type="OrthoDB" id="3516685at2759"/>
<dbReference type="Gene3D" id="3.30.200.20">
    <property type="entry name" value="Phosphorylase Kinase, domain 1"/>
    <property type="match status" value="1"/>
</dbReference>
<organism evidence="3 4">
    <name type="scientific">Hyaloscypha hepaticicola</name>
    <dbReference type="NCBI Taxonomy" id="2082293"/>
    <lineage>
        <taxon>Eukaryota</taxon>
        <taxon>Fungi</taxon>
        <taxon>Dikarya</taxon>
        <taxon>Ascomycota</taxon>
        <taxon>Pezizomycotina</taxon>
        <taxon>Leotiomycetes</taxon>
        <taxon>Helotiales</taxon>
        <taxon>Hyaloscyphaceae</taxon>
        <taxon>Hyaloscypha</taxon>
    </lineage>
</organism>
<dbReference type="GO" id="GO:0005524">
    <property type="term" value="F:ATP binding"/>
    <property type="evidence" value="ECO:0007669"/>
    <property type="project" value="UniProtKB-UniRule"/>
</dbReference>
<evidence type="ECO:0000259" key="2">
    <source>
        <dbReference type="PROSITE" id="PS50011"/>
    </source>
</evidence>
<dbReference type="SUPFAM" id="SSF56112">
    <property type="entry name" value="Protein kinase-like (PK-like)"/>
    <property type="match status" value="1"/>
</dbReference>
<evidence type="ECO:0000313" key="3">
    <source>
        <dbReference type="EMBL" id="PMD17813.1"/>
    </source>
</evidence>
<evidence type="ECO:0000313" key="4">
    <source>
        <dbReference type="Proteomes" id="UP000235672"/>
    </source>
</evidence>
<accession>A0A2J6PUV7</accession>
<keyword evidence="3" id="KW-0418">Kinase</keyword>
<dbReference type="STRING" id="1745343.A0A2J6PUV7"/>